<dbReference type="InterPro" id="IPR003846">
    <property type="entry name" value="SelO"/>
</dbReference>
<dbReference type="PANTHER" id="PTHR12153:SF18">
    <property type="entry name" value="SELENOPROTEIN O"/>
    <property type="match status" value="1"/>
</dbReference>
<evidence type="ECO:0000313" key="10">
    <source>
        <dbReference type="EMBL" id="KAF0981211.1"/>
    </source>
</evidence>
<comment type="caution">
    <text evidence="10">The sequence shown here is derived from an EMBL/GenBank/DDBJ whole genome shotgun (WGS) entry which is preliminary data.</text>
</comment>
<keyword evidence="8" id="KW-0460">Magnesium</keyword>
<comment type="cofactor">
    <cofactor evidence="1">
        <name>Mg(2+)</name>
        <dbReference type="ChEBI" id="CHEBI:18420"/>
    </cofactor>
</comment>
<dbReference type="EMBL" id="VFQX01000016">
    <property type="protein sequence ID" value="KAF0981211.1"/>
    <property type="molecule type" value="Genomic_DNA"/>
</dbReference>
<evidence type="ECO:0000256" key="7">
    <source>
        <dbReference type="ARBA" id="ARBA00022840"/>
    </source>
</evidence>
<dbReference type="GO" id="GO:0016779">
    <property type="term" value="F:nucleotidyltransferase activity"/>
    <property type="evidence" value="ECO:0007669"/>
    <property type="project" value="UniProtKB-KW"/>
</dbReference>
<dbReference type="VEuPathDB" id="AmoebaDB:NF0130750"/>
<evidence type="ECO:0000256" key="5">
    <source>
        <dbReference type="ARBA" id="ARBA00022723"/>
    </source>
</evidence>
<keyword evidence="6" id="KW-0547">Nucleotide-binding</keyword>
<evidence type="ECO:0000256" key="9">
    <source>
        <dbReference type="ARBA" id="ARBA00031547"/>
    </source>
</evidence>
<dbReference type="OMA" id="EAQPYVC"/>
<dbReference type="VEuPathDB" id="AmoebaDB:FDP41_012999"/>
<protein>
    <recommendedName>
        <fullName evidence="9">Selenoprotein O</fullName>
    </recommendedName>
</protein>
<keyword evidence="5" id="KW-0479">Metal-binding</keyword>
<dbReference type="GO" id="GO:0005524">
    <property type="term" value="F:ATP binding"/>
    <property type="evidence" value="ECO:0007669"/>
    <property type="project" value="UniProtKB-KW"/>
</dbReference>
<keyword evidence="3" id="KW-0808">Transferase</keyword>
<comment type="similarity">
    <text evidence="2">Belongs to the SELO family.</text>
</comment>
<evidence type="ECO:0000256" key="4">
    <source>
        <dbReference type="ARBA" id="ARBA00022695"/>
    </source>
</evidence>
<accession>A0A6A5C2E7</accession>
<dbReference type="GeneID" id="68120214"/>
<evidence type="ECO:0000256" key="6">
    <source>
        <dbReference type="ARBA" id="ARBA00022741"/>
    </source>
</evidence>
<evidence type="ECO:0000256" key="8">
    <source>
        <dbReference type="ARBA" id="ARBA00022842"/>
    </source>
</evidence>
<evidence type="ECO:0000313" key="11">
    <source>
        <dbReference type="Proteomes" id="UP000444721"/>
    </source>
</evidence>
<dbReference type="AlphaFoldDB" id="A0A6A5C2E7"/>
<dbReference type="OrthoDB" id="10254721at2759"/>
<reference evidence="10 11" key="1">
    <citation type="journal article" date="2019" name="Sci. Rep.">
        <title>Nanopore sequencing improves the draft genome of the human pathogenic amoeba Naegleria fowleri.</title>
        <authorList>
            <person name="Liechti N."/>
            <person name="Schurch N."/>
            <person name="Bruggmann R."/>
            <person name="Wittwer M."/>
        </authorList>
    </citation>
    <scope>NUCLEOTIDE SEQUENCE [LARGE SCALE GENOMIC DNA]</scope>
    <source>
        <strain evidence="10 11">ATCC 30894</strain>
    </source>
</reference>
<evidence type="ECO:0000256" key="1">
    <source>
        <dbReference type="ARBA" id="ARBA00001946"/>
    </source>
</evidence>
<dbReference type="HAMAP" id="MF_00692">
    <property type="entry name" value="SelO"/>
    <property type="match status" value="1"/>
</dbReference>
<dbReference type="VEuPathDB" id="AmoebaDB:NfTy_078800"/>
<evidence type="ECO:0000256" key="2">
    <source>
        <dbReference type="ARBA" id="ARBA00009747"/>
    </source>
</evidence>
<name>A0A6A5C2E7_NAEFO</name>
<keyword evidence="7" id="KW-0067">ATP-binding</keyword>
<dbReference type="Pfam" id="PF02696">
    <property type="entry name" value="SelO"/>
    <property type="match status" value="1"/>
</dbReference>
<proteinExistence type="inferred from homology"/>
<gene>
    <name evidence="10" type="ORF">FDP41_012999</name>
</gene>
<dbReference type="Proteomes" id="UP000444721">
    <property type="component" value="Unassembled WGS sequence"/>
</dbReference>
<keyword evidence="4" id="KW-0548">Nucleotidyltransferase</keyword>
<dbReference type="RefSeq" id="XP_044565924.1">
    <property type="nucleotide sequence ID" value="XM_044703579.1"/>
</dbReference>
<dbReference type="GO" id="GO:0046872">
    <property type="term" value="F:metal ion binding"/>
    <property type="evidence" value="ECO:0007669"/>
    <property type="project" value="UniProtKB-KW"/>
</dbReference>
<organism evidence="10 11">
    <name type="scientific">Naegleria fowleri</name>
    <name type="common">Brain eating amoeba</name>
    <dbReference type="NCBI Taxonomy" id="5763"/>
    <lineage>
        <taxon>Eukaryota</taxon>
        <taxon>Discoba</taxon>
        <taxon>Heterolobosea</taxon>
        <taxon>Tetramitia</taxon>
        <taxon>Eutetramitia</taxon>
        <taxon>Vahlkampfiidae</taxon>
        <taxon>Naegleria</taxon>
    </lineage>
</organism>
<sequence>MITKLFDQLNFVNFFTKQVVGEHEAHASSKHVGTTQSRQIPHAMYSFVNPTPLELPEYQYDQTTGKLLLDRFHRPKQSTTNGTTALSSSSSSLEDEWSGFTTYEFVVASNEVARDCFGVDLSAATTDQESNLQMDTCQNHANKQFCGDDKKFPQRLANILSGYELLSNTKYYAHCYGGFQFGHYAGQLGDGRAISIGQIDASRSLNGQNNGSLSSSSPRLFELQFKGAGPTPFSRNADGRAVLRSSIREFFASEFMNKIGVATTRAFSLVRSKDRAVLRDEFYNGNPKYEYGAIVMRVAPTFVRFGSFEVFLYRFGQQERELYEKEVKNIDLLATYVIKNHYSHLLTPDCIDANTGEVTLNNNIREQFAKEVVRRTAKLTADWMSSGFVHGVLNTDNMSILGVTIDYGPFGFMDYYNEDFIPNNSDEEGRYRYKNQPAICYWNLQKLMRALTPTFLPDSTDYFTKVLSIYAPHFEHYYLLNFRKKLGLIPHMAPEVDTKVDVTDFNMFQGDSDSLRDKDWELIESLLVWMHTYKADFTNFFRTLSDLDKNCSELPETFIEKLMATLEPRVNTSTSGSCSRTGFSDVLDTNDLELATQSLKQFLSQYIQRLSHESISHLSNEDRKSLMDQTNPRYILRNYLMQQVIEAAERFDYEPLYEYYDILLNPFVQRQDTEIDSKYAANAPVSARCLKLSCSS</sequence>
<evidence type="ECO:0000256" key="3">
    <source>
        <dbReference type="ARBA" id="ARBA00022679"/>
    </source>
</evidence>
<dbReference type="PANTHER" id="PTHR12153">
    <property type="entry name" value="SELENOPROTEIN O"/>
    <property type="match status" value="1"/>
</dbReference>
<keyword evidence="11" id="KW-1185">Reference proteome</keyword>